<accession>A0ACB8AZL0</accession>
<proteinExistence type="predicted"/>
<keyword evidence="2" id="KW-1185">Reference proteome</keyword>
<dbReference type="Proteomes" id="UP000790709">
    <property type="component" value="Unassembled WGS sequence"/>
</dbReference>
<evidence type="ECO:0000313" key="1">
    <source>
        <dbReference type="EMBL" id="KAH7918719.1"/>
    </source>
</evidence>
<evidence type="ECO:0000313" key="2">
    <source>
        <dbReference type="Proteomes" id="UP000790709"/>
    </source>
</evidence>
<organism evidence="1 2">
    <name type="scientific">Leucogyrophana mollusca</name>
    <dbReference type="NCBI Taxonomy" id="85980"/>
    <lineage>
        <taxon>Eukaryota</taxon>
        <taxon>Fungi</taxon>
        <taxon>Dikarya</taxon>
        <taxon>Basidiomycota</taxon>
        <taxon>Agaricomycotina</taxon>
        <taxon>Agaricomycetes</taxon>
        <taxon>Agaricomycetidae</taxon>
        <taxon>Boletales</taxon>
        <taxon>Boletales incertae sedis</taxon>
        <taxon>Leucogyrophana</taxon>
    </lineage>
</organism>
<sequence>MNKANIEKLEELFPSPSPPPNHICPQRLPGSNLESDRVLQDILKKNHTDSHILRNEISYQNHISHHVLALYALGGSAPVLEAAYNEDNKKQRANFESPEVITEGNFSLHLGDHKYYQAYFNFFSAYVLENGAGAAMEEFVFSLKRNFDPENDPEGKEQPEMLYRFVMDGLLHPMIHVGYGVEFGLPGLVAEGLAMAALHRGRSSVVYPPSLFSSGMPEEIASTTPRLPDTAIGNIEGLATKHETHAFSVLSRLLKDEHFDPTKCNWPREYPDFMLVAGGLMRDYGEQWSIDLSRPGELERKIEELSWMNVLIYGVSAWKEERGLRADFILMHIVTSALFLPSLLSTLSPRSQAILLRAHFTASLVQWVMRGRPSFPIKTFFATTSTLPSTPSDSQPTPSAKALPSPTSPHAFTPNPWLPIIENALVHPDDHLCKLQRALVHFERVYGTRGPGYFAGTELEEAEYIDGSLFVRVAGMTAGQLGWVREGQEAREFTFDAFFDD</sequence>
<dbReference type="EMBL" id="MU266743">
    <property type="protein sequence ID" value="KAH7918719.1"/>
    <property type="molecule type" value="Genomic_DNA"/>
</dbReference>
<gene>
    <name evidence="1" type="ORF">BV22DRAFT_1199852</name>
</gene>
<reference evidence="1" key="1">
    <citation type="journal article" date="2021" name="New Phytol.">
        <title>Evolutionary innovations through gain and loss of genes in the ectomycorrhizal Boletales.</title>
        <authorList>
            <person name="Wu G."/>
            <person name="Miyauchi S."/>
            <person name="Morin E."/>
            <person name="Kuo A."/>
            <person name="Drula E."/>
            <person name="Varga T."/>
            <person name="Kohler A."/>
            <person name="Feng B."/>
            <person name="Cao Y."/>
            <person name="Lipzen A."/>
            <person name="Daum C."/>
            <person name="Hundley H."/>
            <person name="Pangilinan J."/>
            <person name="Johnson J."/>
            <person name="Barry K."/>
            <person name="LaButti K."/>
            <person name="Ng V."/>
            <person name="Ahrendt S."/>
            <person name="Min B."/>
            <person name="Choi I.G."/>
            <person name="Park H."/>
            <person name="Plett J.M."/>
            <person name="Magnuson J."/>
            <person name="Spatafora J.W."/>
            <person name="Nagy L.G."/>
            <person name="Henrissat B."/>
            <person name="Grigoriev I.V."/>
            <person name="Yang Z.L."/>
            <person name="Xu J."/>
            <person name="Martin F.M."/>
        </authorList>
    </citation>
    <scope>NUCLEOTIDE SEQUENCE</scope>
    <source>
        <strain evidence="1">KUC20120723A-06</strain>
    </source>
</reference>
<protein>
    <submittedName>
        <fullName evidence="1">Uncharacterized protein</fullName>
    </submittedName>
</protein>
<comment type="caution">
    <text evidence="1">The sequence shown here is derived from an EMBL/GenBank/DDBJ whole genome shotgun (WGS) entry which is preliminary data.</text>
</comment>
<name>A0ACB8AZL0_9AGAM</name>